<evidence type="ECO:0000259" key="1">
    <source>
        <dbReference type="PROSITE" id="PS51880"/>
    </source>
</evidence>
<dbReference type="InterPro" id="IPR018163">
    <property type="entry name" value="Thr/Ala-tRNA-synth_IIc_edit"/>
</dbReference>
<dbReference type="Proteomes" id="UP001519887">
    <property type="component" value="Unassembled WGS sequence"/>
</dbReference>
<dbReference type="SUPFAM" id="SSF55186">
    <property type="entry name" value="ThrRS/AlaRS common domain"/>
    <property type="match status" value="1"/>
</dbReference>
<dbReference type="PROSITE" id="PS51880">
    <property type="entry name" value="TGS"/>
    <property type="match status" value="1"/>
</dbReference>
<protein>
    <submittedName>
        <fullName evidence="2">TGS domain-containing protein</fullName>
    </submittedName>
</protein>
<name>A0ABS7C8J4_9BACL</name>
<dbReference type="InterPro" id="IPR004095">
    <property type="entry name" value="TGS"/>
</dbReference>
<dbReference type="Pfam" id="PF02824">
    <property type="entry name" value="TGS"/>
    <property type="match status" value="1"/>
</dbReference>
<comment type="caution">
    <text evidence="2">The sequence shown here is derived from an EMBL/GenBank/DDBJ whole genome shotgun (WGS) entry which is preliminary data.</text>
</comment>
<keyword evidence="3" id="KW-1185">Reference proteome</keyword>
<gene>
    <name evidence="2" type="ORF">K0U00_24460</name>
</gene>
<dbReference type="EMBL" id="JAHZIK010000781">
    <property type="protein sequence ID" value="MBW7457197.1"/>
    <property type="molecule type" value="Genomic_DNA"/>
</dbReference>
<feature type="domain" description="TGS" evidence="1">
    <location>
        <begin position="2"/>
        <end position="65"/>
    </location>
</feature>
<dbReference type="InterPro" id="IPR012676">
    <property type="entry name" value="TGS-like"/>
</dbReference>
<evidence type="ECO:0000313" key="3">
    <source>
        <dbReference type="Proteomes" id="UP001519887"/>
    </source>
</evidence>
<sequence length="96" mass="10442">MAMKRVQVRMQDGKIREVEQGTTALQVAEAISASLRKSAACARVDGRLVDLDTALVEDCALEIVTLASEDGLAVYRHSTAHLMAQAIRRLYGQEAV</sequence>
<accession>A0ABS7C8J4</accession>
<dbReference type="InterPro" id="IPR012675">
    <property type="entry name" value="Beta-grasp_dom_sf"/>
</dbReference>
<proteinExistence type="predicted"/>
<organism evidence="2 3">
    <name type="scientific">Paenibacillus sepulcri</name>
    <dbReference type="NCBI Taxonomy" id="359917"/>
    <lineage>
        <taxon>Bacteria</taxon>
        <taxon>Bacillati</taxon>
        <taxon>Bacillota</taxon>
        <taxon>Bacilli</taxon>
        <taxon>Bacillales</taxon>
        <taxon>Paenibacillaceae</taxon>
        <taxon>Paenibacillus</taxon>
    </lineage>
</organism>
<dbReference type="SUPFAM" id="SSF81271">
    <property type="entry name" value="TGS-like"/>
    <property type="match status" value="1"/>
</dbReference>
<feature type="non-terminal residue" evidence="2">
    <location>
        <position position="96"/>
    </location>
</feature>
<dbReference type="Gene3D" id="3.10.20.30">
    <property type="match status" value="1"/>
</dbReference>
<reference evidence="2 3" key="1">
    <citation type="submission" date="2021-07" db="EMBL/GenBank/DDBJ databases">
        <title>Paenibacillus radiodurans sp. nov., isolated from the southeastern edge of Tengger Desert.</title>
        <authorList>
            <person name="Zhang G."/>
        </authorList>
    </citation>
    <scope>NUCLEOTIDE SEQUENCE [LARGE SCALE GENOMIC DNA]</scope>
    <source>
        <strain evidence="2 3">CCM 7311</strain>
    </source>
</reference>
<evidence type="ECO:0000313" key="2">
    <source>
        <dbReference type="EMBL" id="MBW7457197.1"/>
    </source>
</evidence>
<dbReference type="CDD" id="cd01667">
    <property type="entry name" value="TGS_ThrRS"/>
    <property type="match status" value="1"/>
</dbReference>